<keyword evidence="3" id="KW-0540">Nuclease</keyword>
<dbReference type="SMART" id="SM00507">
    <property type="entry name" value="HNHc"/>
    <property type="match status" value="1"/>
</dbReference>
<dbReference type="GO" id="GO:0008270">
    <property type="term" value="F:zinc ion binding"/>
    <property type="evidence" value="ECO:0007669"/>
    <property type="project" value="InterPro"/>
</dbReference>
<reference evidence="3 4" key="1">
    <citation type="submission" date="2019-06" db="EMBL/GenBank/DDBJ databases">
        <title>Sequencing the genomes of 1000 actinobacteria strains.</title>
        <authorList>
            <person name="Klenk H.-P."/>
        </authorList>
    </citation>
    <scope>NUCLEOTIDE SEQUENCE [LARGE SCALE GENOMIC DNA]</scope>
    <source>
        <strain evidence="3 4">DSM 18607</strain>
    </source>
</reference>
<evidence type="ECO:0000313" key="4">
    <source>
        <dbReference type="Proteomes" id="UP000317893"/>
    </source>
</evidence>
<evidence type="ECO:0000256" key="1">
    <source>
        <dbReference type="SAM" id="MobiDB-lite"/>
    </source>
</evidence>
<dbReference type="Proteomes" id="UP000317893">
    <property type="component" value="Unassembled WGS sequence"/>
</dbReference>
<keyword evidence="3" id="KW-0255">Endonuclease</keyword>
<gene>
    <name evidence="3" type="ORF">FB458_3396</name>
</gene>
<dbReference type="OrthoDB" id="3541361at2"/>
<dbReference type="GO" id="GO:0004519">
    <property type="term" value="F:endonuclease activity"/>
    <property type="evidence" value="ECO:0007669"/>
    <property type="project" value="UniProtKB-KW"/>
</dbReference>
<dbReference type="InterPro" id="IPR002711">
    <property type="entry name" value="HNH"/>
</dbReference>
<feature type="region of interest" description="Disordered" evidence="1">
    <location>
        <begin position="140"/>
        <end position="179"/>
    </location>
</feature>
<dbReference type="RefSeq" id="WP_141849522.1">
    <property type="nucleotide sequence ID" value="NZ_BAAAPR010000015.1"/>
</dbReference>
<dbReference type="InterPro" id="IPR003615">
    <property type="entry name" value="HNH_nuc"/>
</dbReference>
<feature type="region of interest" description="Disordered" evidence="1">
    <location>
        <begin position="228"/>
        <end position="247"/>
    </location>
</feature>
<feature type="domain" description="HNH nuclease" evidence="2">
    <location>
        <begin position="336"/>
        <end position="387"/>
    </location>
</feature>
<feature type="region of interest" description="Disordered" evidence="1">
    <location>
        <begin position="392"/>
        <end position="424"/>
    </location>
</feature>
<protein>
    <submittedName>
        <fullName evidence="3">HNH endonuclease</fullName>
    </submittedName>
</protein>
<feature type="region of interest" description="Disordered" evidence="1">
    <location>
        <begin position="483"/>
        <end position="546"/>
    </location>
</feature>
<sequence>MSSLALATPLPAPPVDDLLVLAAEVAGRLNRAHADLVALTVRLLEGDRWAGGGVVSAEHWLVLRVGVSPSRARDVVTLARRRGELPTVATSLDDGGLSLDQAVVVARHVPAHHERAAAELAVHATVPQLRRALSRYRFSEEPVSPDSVEEPVAEEPVADEPVSAPSPSDGTAPPVGSPAWAAAEPSLAMHHADGRFFLRYDAPSDVGALVEQALLEAKDALFRLATGADPQDAASTGATPGTAPTDEVLRRPRVTLADAMTELARRSLASCSSGSRREHYRVYVHLTADGAWVNGRGAIPPSLAARFACDGTAQAVHERDGVPISVGRALRIVPDRTRRLVEDRDRGCRYPGCSTTRHLEVHHLDHWADGGRTDLDRLVCLCPRHHDAHHRGEYRMSGDPTLTMSASPQGETSPPGPVGTGGRHPLTFTDAHGRRLGPLPAVVDAVDREGVPYAGPSGDVLHLRLVDLPTNDDLARADAWREHVRPDAPEVTSGDPPGRGPAPVPHRLTSVLDLIAEGRWHDDGSRPTVSSDHGGDGSGGDPSVAT</sequence>
<keyword evidence="4" id="KW-1185">Reference proteome</keyword>
<comment type="caution">
    <text evidence="3">The sequence shown here is derived from an EMBL/GenBank/DDBJ whole genome shotgun (WGS) entry which is preliminary data.</text>
</comment>
<evidence type="ECO:0000259" key="2">
    <source>
        <dbReference type="SMART" id="SM00507"/>
    </source>
</evidence>
<feature type="compositionally biased region" description="Acidic residues" evidence="1">
    <location>
        <begin position="147"/>
        <end position="158"/>
    </location>
</feature>
<proteinExistence type="predicted"/>
<dbReference type="AlphaFoldDB" id="A0A542E4S4"/>
<evidence type="ECO:0000313" key="3">
    <source>
        <dbReference type="EMBL" id="TQJ10276.1"/>
    </source>
</evidence>
<dbReference type="EMBL" id="VFMN01000001">
    <property type="protein sequence ID" value="TQJ10276.1"/>
    <property type="molecule type" value="Genomic_DNA"/>
</dbReference>
<accession>A0A542E4S4</accession>
<keyword evidence="3" id="KW-0378">Hydrolase</keyword>
<dbReference type="CDD" id="cd00085">
    <property type="entry name" value="HNHc"/>
    <property type="match status" value="1"/>
</dbReference>
<feature type="compositionally biased region" description="Basic and acidic residues" evidence="1">
    <location>
        <begin position="516"/>
        <end position="525"/>
    </location>
</feature>
<feature type="compositionally biased region" description="Polar residues" evidence="1">
    <location>
        <begin position="400"/>
        <end position="412"/>
    </location>
</feature>
<feature type="compositionally biased region" description="Low complexity" evidence="1">
    <location>
        <begin position="233"/>
        <end position="245"/>
    </location>
</feature>
<dbReference type="Gene3D" id="1.10.30.50">
    <property type="match status" value="1"/>
</dbReference>
<dbReference type="Pfam" id="PF01844">
    <property type="entry name" value="HNH"/>
    <property type="match status" value="1"/>
</dbReference>
<organism evidence="3 4">
    <name type="scientific">Lapillicoccus jejuensis</name>
    <dbReference type="NCBI Taxonomy" id="402171"/>
    <lineage>
        <taxon>Bacteria</taxon>
        <taxon>Bacillati</taxon>
        <taxon>Actinomycetota</taxon>
        <taxon>Actinomycetes</taxon>
        <taxon>Micrococcales</taxon>
        <taxon>Intrasporangiaceae</taxon>
        <taxon>Lapillicoccus</taxon>
    </lineage>
</organism>
<name>A0A542E4S4_9MICO</name>
<dbReference type="GO" id="GO:0003676">
    <property type="term" value="F:nucleic acid binding"/>
    <property type="evidence" value="ECO:0007669"/>
    <property type="project" value="InterPro"/>
</dbReference>